<evidence type="ECO:0000256" key="3">
    <source>
        <dbReference type="PROSITE-ProRule" id="PRU00708"/>
    </source>
</evidence>
<keyword evidence="2" id="KW-0677">Repeat</keyword>
<feature type="repeat" description="PPR" evidence="3">
    <location>
        <begin position="181"/>
        <end position="215"/>
    </location>
</feature>
<organism evidence="5 6">
    <name type="scientific">Linum tenue</name>
    <dbReference type="NCBI Taxonomy" id="586396"/>
    <lineage>
        <taxon>Eukaryota</taxon>
        <taxon>Viridiplantae</taxon>
        <taxon>Streptophyta</taxon>
        <taxon>Embryophyta</taxon>
        <taxon>Tracheophyta</taxon>
        <taxon>Spermatophyta</taxon>
        <taxon>Magnoliopsida</taxon>
        <taxon>eudicotyledons</taxon>
        <taxon>Gunneridae</taxon>
        <taxon>Pentapetalae</taxon>
        <taxon>rosids</taxon>
        <taxon>fabids</taxon>
        <taxon>Malpighiales</taxon>
        <taxon>Linaceae</taxon>
        <taxon>Linum</taxon>
    </lineage>
</organism>
<reference evidence="5" key="1">
    <citation type="submission" date="2022-08" db="EMBL/GenBank/DDBJ databases">
        <authorList>
            <person name="Gutierrez-Valencia J."/>
        </authorList>
    </citation>
    <scope>NUCLEOTIDE SEQUENCE</scope>
</reference>
<evidence type="ECO:0000259" key="4">
    <source>
        <dbReference type="Pfam" id="PF14432"/>
    </source>
</evidence>
<dbReference type="Pfam" id="PF14432">
    <property type="entry name" value="DYW_deaminase"/>
    <property type="match status" value="1"/>
</dbReference>
<dbReference type="GO" id="GO:0009451">
    <property type="term" value="P:RNA modification"/>
    <property type="evidence" value="ECO:0007669"/>
    <property type="project" value="InterPro"/>
</dbReference>
<dbReference type="AlphaFoldDB" id="A0AAV0Q066"/>
<name>A0AAV0Q066_9ROSI</name>
<dbReference type="PANTHER" id="PTHR47926">
    <property type="entry name" value="PENTATRICOPEPTIDE REPEAT-CONTAINING PROTEIN"/>
    <property type="match status" value="1"/>
</dbReference>
<comment type="similarity">
    <text evidence="1">Belongs to the PPR family. PCMP-H subfamily.</text>
</comment>
<dbReference type="GO" id="GO:0003723">
    <property type="term" value="F:RNA binding"/>
    <property type="evidence" value="ECO:0007669"/>
    <property type="project" value="InterPro"/>
</dbReference>
<dbReference type="FunFam" id="1.25.40.10:FF:000393">
    <property type="entry name" value="Pentatricopeptide repeat-containing protein At1g20230"/>
    <property type="match status" value="1"/>
</dbReference>
<feature type="repeat" description="PPR" evidence="3">
    <location>
        <begin position="79"/>
        <end position="113"/>
    </location>
</feature>
<dbReference type="Pfam" id="PF01535">
    <property type="entry name" value="PPR"/>
    <property type="match status" value="3"/>
</dbReference>
<keyword evidence="6" id="KW-1185">Reference proteome</keyword>
<sequence length="644" mass="72480">MEWFRLSEKPSISSSTYCAVLQLCGELKSLQDGKEVHSVISCNDVQINGILGTRLVFMYVSCGELSQGRLVFDQVVNEKVFLWNLMINEYAKVEDFAECVYLFQKMLNAGIAADSYTFSCILKCFAASGSVKNGEWLHGYLLKLDLAACSCSVVNSLLSFYAKVGRVESARKLFDELPQRDVVSWNSMISGYVANGGSEEGLEVFKLMVSSGVEIDLASASRVFEKTSERSVVSWTSMIQAYSRSGLLHDAIRLFHEMTMVSGKWEPDGRTISCILPACASLSALNMGRQIHCHVLRNGHHLSDDRHITNALVDMYIKCGALVLARSLFDTMIPSKDLVSWTVMIAGYGMHGFGKEAIRAFEEMRRDGIKPDGVSFISVLYACSHSGLVNEGWRFFNIMQKECKIEPSLEHYACMVDLLSRSGKLQMAYEFIKGMPIKPDATIWGALLCGCRIHHDVKLAERVAEHVFELEPENARYYVLLANIYAEAEKWEEVKELRVKIGRRGLKKHPGCSWIEVKGKVHVFVAKDGSHPEVRKIEALLRKVREGMKKEGFSPKLRYALMNGDDLEKEMALCGHSEKLAMGFGILNLPPGKTVRVMKNLRVCRDCHEMAKFMSKTTGREIILRDSNFFHHFKDGSCSCRGFW</sequence>
<evidence type="ECO:0000313" key="6">
    <source>
        <dbReference type="Proteomes" id="UP001154282"/>
    </source>
</evidence>
<dbReference type="Pfam" id="PF13041">
    <property type="entry name" value="PPR_2"/>
    <property type="match status" value="3"/>
</dbReference>
<dbReference type="Gene3D" id="1.25.40.10">
    <property type="entry name" value="Tetratricopeptide repeat domain"/>
    <property type="match status" value="4"/>
</dbReference>
<dbReference type="GO" id="GO:0008270">
    <property type="term" value="F:zinc ion binding"/>
    <property type="evidence" value="ECO:0007669"/>
    <property type="project" value="InterPro"/>
</dbReference>
<feature type="repeat" description="PPR" evidence="3">
    <location>
        <begin position="231"/>
        <end position="267"/>
    </location>
</feature>
<evidence type="ECO:0000256" key="2">
    <source>
        <dbReference type="ARBA" id="ARBA00022737"/>
    </source>
</evidence>
<gene>
    <name evidence="5" type="ORF">LITE_LOCUS40598</name>
</gene>
<dbReference type="InterPro" id="IPR011990">
    <property type="entry name" value="TPR-like_helical_dom_sf"/>
</dbReference>
<dbReference type="InterPro" id="IPR002885">
    <property type="entry name" value="PPR_rpt"/>
</dbReference>
<dbReference type="NCBIfam" id="TIGR00756">
    <property type="entry name" value="PPR"/>
    <property type="match status" value="5"/>
</dbReference>
<evidence type="ECO:0000256" key="1">
    <source>
        <dbReference type="ARBA" id="ARBA00006643"/>
    </source>
</evidence>
<feature type="domain" description="DYW" evidence="4">
    <location>
        <begin position="552"/>
        <end position="644"/>
    </location>
</feature>
<comment type="caution">
    <text evidence="5">The sequence shown here is derived from an EMBL/GenBank/DDBJ whole genome shotgun (WGS) entry which is preliminary data.</text>
</comment>
<evidence type="ECO:0000313" key="5">
    <source>
        <dbReference type="EMBL" id="CAI0475992.1"/>
    </source>
</evidence>
<dbReference type="FunFam" id="1.25.40.10:FF:000366">
    <property type="entry name" value="Pentatricopeptide (PPR) repeat-containing protein"/>
    <property type="match status" value="1"/>
</dbReference>
<dbReference type="PANTHER" id="PTHR47926:SF362">
    <property type="entry name" value="DYW DOMAIN-CONTAINING PROTEIN"/>
    <property type="match status" value="1"/>
</dbReference>
<accession>A0AAV0Q066</accession>
<dbReference type="Pfam" id="PF20431">
    <property type="entry name" value="E_motif"/>
    <property type="match status" value="1"/>
</dbReference>
<dbReference type="EMBL" id="CAMGYJ010000009">
    <property type="protein sequence ID" value="CAI0475992.1"/>
    <property type="molecule type" value="Genomic_DNA"/>
</dbReference>
<dbReference type="InterPro" id="IPR046848">
    <property type="entry name" value="E_motif"/>
</dbReference>
<dbReference type="SUPFAM" id="SSF48452">
    <property type="entry name" value="TPR-like"/>
    <property type="match status" value="1"/>
</dbReference>
<dbReference type="InterPro" id="IPR032867">
    <property type="entry name" value="DYW_dom"/>
</dbReference>
<dbReference type="FunFam" id="1.25.40.10:FF:000031">
    <property type="entry name" value="Pentatricopeptide repeat-containing protein mitochondrial"/>
    <property type="match status" value="1"/>
</dbReference>
<protein>
    <recommendedName>
        <fullName evidence="4">DYW domain-containing protein</fullName>
    </recommendedName>
</protein>
<dbReference type="Proteomes" id="UP001154282">
    <property type="component" value="Unassembled WGS sequence"/>
</dbReference>
<dbReference type="PROSITE" id="PS51375">
    <property type="entry name" value="PPR"/>
    <property type="match status" value="4"/>
</dbReference>
<feature type="repeat" description="PPR" evidence="3">
    <location>
        <begin position="337"/>
        <end position="371"/>
    </location>
</feature>
<proteinExistence type="inferred from homology"/>
<dbReference type="InterPro" id="IPR046960">
    <property type="entry name" value="PPR_At4g14850-like_plant"/>
</dbReference>